<gene>
    <name evidence="5" type="primary">ackA</name>
    <name evidence="7" type="ordered locus">Mahau_0820</name>
</gene>
<keyword evidence="1 5" id="KW-0808">Transferase</keyword>
<dbReference type="InterPro" id="IPR043129">
    <property type="entry name" value="ATPase_NBD"/>
</dbReference>
<dbReference type="InterPro" id="IPR000890">
    <property type="entry name" value="Aliphatic_acid_kin_short-chain"/>
</dbReference>
<keyword evidence="5" id="KW-0963">Cytoplasm</keyword>
<feature type="binding site" evidence="5">
    <location>
        <position position="14"/>
    </location>
    <ligand>
        <name>ATP</name>
        <dbReference type="ChEBI" id="CHEBI:30616"/>
    </ligand>
</feature>
<comment type="similarity">
    <text evidence="5 6">Belongs to the acetokinase family.</text>
</comment>
<evidence type="ECO:0000313" key="7">
    <source>
        <dbReference type="EMBL" id="AEE96018.1"/>
    </source>
</evidence>
<dbReference type="KEGG" id="mas:Mahau_0820"/>
<keyword evidence="2 5" id="KW-0547">Nucleotide-binding</keyword>
<dbReference type="EC" id="2.7.2.1" evidence="5"/>
<dbReference type="OrthoDB" id="9802453at2"/>
<dbReference type="EMBL" id="CP002360">
    <property type="protein sequence ID" value="AEE96018.1"/>
    <property type="molecule type" value="Genomic_DNA"/>
</dbReference>
<comment type="function">
    <text evidence="5">Catalyzes the formation of acetyl phosphate from acetate and ATP. Can also catalyze the reverse reaction.</text>
</comment>
<dbReference type="GO" id="GO:0006083">
    <property type="term" value="P:acetate metabolic process"/>
    <property type="evidence" value="ECO:0007669"/>
    <property type="project" value="TreeGrafter"/>
</dbReference>
<keyword evidence="5" id="KW-0479">Metal-binding</keyword>
<reference evidence="7 8" key="2">
    <citation type="journal article" date="2011" name="Stand. Genomic Sci.">
        <title>Complete genome sequence of Mahella australiensis type strain (50-1 BON).</title>
        <authorList>
            <person name="Sikorski J."/>
            <person name="Teshima H."/>
            <person name="Nolan M."/>
            <person name="Lucas S."/>
            <person name="Hammon N."/>
            <person name="Deshpande S."/>
            <person name="Cheng J.F."/>
            <person name="Pitluck S."/>
            <person name="Liolios K."/>
            <person name="Pagani I."/>
            <person name="Ivanova N."/>
            <person name="Huntemann M."/>
            <person name="Mavromatis K."/>
            <person name="Ovchinikova G."/>
            <person name="Pati A."/>
            <person name="Tapia R."/>
            <person name="Han C."/>
            <person name="Goodwin L."/>
            <person name="Chen A."/>
            <person name="Palaniappan K."/>
            <person name="Land M."/>
            <person name="Hauser L."/>
            <person name="Ngatchou-Djao O.D."/>
            <person name="Rohde M."/>
            <person name="Pukall R."/>
            <person name="Spring S."/>
            <person name="Abt B."/>
            <person name="Goker M."/>
            <person name="Detter J.C."/>
            <person name="Woyke T."/>
            <person name="Bristow J."/>
            <person name="Markowitz V."/>
            <person name="Hugenholtz P."/>
            <person name="Eisen J.A."/>
            <person name="Kyrpides N.C."/>
            <person name="Klenk H.P."/>
            <person name="Lapidus A."/>
        </authorList>
    </citation>
    <scope>NUCLEOTIDE SEQUENCE [LARGE SCALE GENOMIC DNA]</scope>
    <source>
        <strain evidence="8">DSM 15567 / CIP 107919 / 50-1 BON</strain>
    </source>
</reference>
<feature type="site" description="Transition state stabilizer" evidence="5">
    <location>
        <position position="236"/>
    </location>
</feature>
<feature type="site" description="Transition state stabilizer" evidence="5">
    <location>
        <position position="175"/>
    </location>
</feature>
<protein>
    <recommendedName>
        <fullName evidence="5">Acetate kinase</fullName>
        <ecNumber evidence="5">2.7.2.1</ecNumber>
    </recommendedName>
    <alternativeName>
        <fullName evidence="5">Acetokinase</fullName>
    </alternativeName>
</protein>
<feature type="active site" description="Proton donor/acceptor" evidence="5">
    <location>
        <position position="143"/>
    </location>
</feature>
<comment type="catalytic activity">
    <reaction evidence="5">
        <text>acetate + ATP = acetyl phosphate + ADP</text>
        <dbReference type="Rhea" id="RHEA:11352"/>
        <dbReference type="ChEBI" id="CHEBI:22191"/>
        <dbReference type="ChEBI" id="CHEBI:30089"/>
        <dbReference type="ChEBI" id="CHEBI:30616"/>
        <dbReference type="ChEBI" id="CHEBI:456216"/>
        <dbReference type="EC" id="2.7.2.1"/>
    </reaction>
</comment>
<dbReference type="eggNOG" id="COG0282">
    <property type="taxonomic scope" value="Bacteria"/>
</dbReference>
<dbReference type="PIRSF" id="PIRSF000722">
    <property type="entry name" value="Acetate_prop_kin"/>
    <property type="match status" value="1"/>
</dbReference>
<comment type="subunit">
    <text evidence="5">Homodimer.</text>
</comment>
<comment type="pathway">
    <text evidence="5">Metabolic intermediate biosynthesis; acetyl-CoA biosynthesis; acetyl-CoA from acetate: step 1/2.</text>
</comment>
<dbReference type="PRINTS" id="PR00471">
    <property type="entry name" value="ACETATEKNASE"/>
</dbReference>
<dbReference type="CDD" id="cd24010">
    <property type="entry name" value="ASKHA_NBD_AcK_PK"/>
    <property type="match status" value="1"/>
</dbReference>
<name>F4A1I4_MAHA5</name>
<dbReference type="GO" id="GO:0005524">
    <property type="term" value="F:ATP binding"/>
    <property type="evidence" value="ECO:0007669"/>
    <property type="project" value="UniProtKB-KW"/>
</dbReference>
<keyword evidence="3 5" id="KW-0418">Kinase</keyword>
<dbReference type="NCBIfam" id="TIGR00016">
    <property type="entry name" value="ackA"/>
    <property type="match status" value="1"/>
</dbReference>
<dbReference type="GO" id="GO:0000287">
    <property type="term" value="F:magnesium ion binding"/>
    <property type="evidence" value="ECO:0007669"/>
    <property type="project" value="UniProtKB-UniRule"/>
</dbReference>
<reference evidence="8" key="1">
    <citation type="submission" date="2010-11" db="EMBL/GenBank/DDBJ databases">
        <title>The complete genome of Mahella australiensis DSM 15567.</title>
        <authorList>
            <consortium name="US DOE Joint Genome Institute (JGI-PGF)"/>
            <person name="Lucas S."/>
            <person name="Copeland A."/>
            <person name="Lapidus A."/>
            <person name="Bruce D."/>
            <person name="Goodwin L."/>
            <person name="Pitluck S."/>
            <person name="Kyrpides N."/>
            <person name="Mavromatis K."/>
            <person name="Pagani I."/>
            <person name="Ivanova N."/>
            <person name="Teshima H."/>
            <person name="Brettin T."/>
            <person name="Detter J.C."/>
            <person name="Han C."/>
            <person name="Tapia R."/>
            <person name="Land M."/>
            <person name="Hauser L."/>
            <person name="Markowitz V."/>
            <person name="Cheng J.-F."/>
            <person name="Hugenholtz P."/>
            <person name="Woyke T."/>
            <person name="Wu D."/>
            <person name="Spring S."/>
            <person name="Pukall R."/>
            <person name="Steenblock K."/>
            <person name="Schneider S."/>
            <person name="Klenk H.-P."/>
            <person name="Eisen J.A."/>
        </authorList>
    </citation>
    <scope>NUCLEOTIDE SEQUENCE [LARGE SCALE GENOMIC DNA]</scope>
    <source>
        <strain evidence="8">DSM 15567 / CIP 107919 / 50-1 BON</strain>
    </source>
</reference>
<dbReference type="InterPro" id="IPR004372">
    <property type="entry name" value="Ac/propionate_kinase"/>
</dbReference>
<dbReference type="SUPFAM" id="SSF53067">
    <property type="entry name" value="Actin-like ATPase domain"/>
    <property type="match status" value="2"/>
</dbReference>
<dbReference type="GO" id="GO:0006085">
    <property type="term" value="P:acetyl-CoA biosynthetic process"/>
    <property type="evidence" value="ECO:0007669"/>
    <property type="project" value="UniProtKB-UniRule"/>
</dbReference>
<dbReference type="Gene3D" id="3.30.420.40">
    <property type="match status" value="2"/>
</dbReference>
<keyword evidence="4 5" id="KW-0067">ATP-binding</keyword>
<comment type="cofactor">
    <cofactor evidence="5">
        <name>Mg(2+)</name>
        <dbReference type="ChEBI" id="CHEBI:18420"/>
    </cofactor>
    <cofactor evidence="5">
        <name>Mn(2+)</name>
        <dbReference type="ChEBI" id="CHEBI:29035"/>
    </cofactor>
    <text evidence="5">Mg(2+). Can also accept Mn(2+).</text>
</comment>
<feature type="binding site" evidence="5">
    <location>
        <position position="7"/>
    </location>
    <ligand>
        <name>Mg(2+)</name>
        <dbReference type="ChEBI" id="CHEBI:18420"/>
    </ligand>
</feature>
<dbReference type="GO" id="GO:0008776">
    <property type="term" value="F:acetate kinase activity"/>
    <property type="evidence" value="ECO:0007669"/>
    <property type="project" value="UniProtKB-UniRule"/>
</dbReference>
<proteinExistence type="inferred from homology"/>
<feature type="binding site" evidence="5">
    <location>
        <position position="379"/>
    </location>
    <ligand>
        <name>Mg(2+)</name>
        <dbReference type="ChEBI" id="CHEBI:18420"/>
    </ligand>
</feature>
<dbReference type="STRING" id="697281.Mahau_0820"/>
<sequence>MNILVLNCGGSSVKFQVFDMPSERVIAKGMVERIGKTDAVLHYSSARQEAQQRVMPISDHKAAISMALSTLTDDDSIGAIDAIGHRLVHGGERYTGAVFIDDEVLSTLKEYAPLAPLHNPPNALGIEACKQLMPDIVQVGLFDTALHQKLPDYAYTYALPYRYYEKYRVRRYGFHGIAFTDITERTAQIMRKPLNELRIISLMLGSGTTANAMKYGRSVDVSTGLTPLQGLVQSTRSGDIDPAAVTYIMRQEGLSTDQMDDVLNKQSGWLGISGVSNDLREVEQAAATGNERARLAIDTFVYSCKKYVGAYAAAMGGFDVLAFSGGIGEKSSHIRQKVCQGLEFLGIELDQEKNNAGIGPRFITTEDSKTKAVVVSVDEELVIAQQTYDLIDREGR</sequence>
<comment type="subcellular location">
    <subcellularLocation>
        <location evidence="5">Cytoplasm</location>
    </subcellularLocation>
</comment>
<evidence type="ECO:0000256" key="2">
    <source>
        <dbReference type="ARBA" id="ARBA00022741"/>
    </source>
</evidence>
<dbReference type="Pfam" id="PF00871">
    <property type="entry name" value="Acetate_kinase"/>
    <property type="match status" value="1"/>
</dbReference>
<dbReference type="HOGENOM" id="CLU_020352_0_1_9"/>
<feature type="binding site" evidence="5">
    <location>
        <begin position="278"/>
        <end position="280"/>
    </location>
    <ligand>
        <name>ATP</name>
        <dbReference type="ChEBI" id="CHEBI:30616"/>
    </ligand>
</feature>
<evidence type="ECO:0000256" key="5">
    <source>
        <dbReference type="HAMAP-Rule" id="MF_00020"/>
    </source>
</evidence>
<dbReference type="HAMAP" id="MF_00020">
    <property type="entry name" value="Acetate_kinase"/>
    <property type="match status" value="1"/>
</dbReference>
<feature type="binding site" evidence="5">
    <location>
        <position position="86"/>
    </location>
    <ligand>
        <name>substrate</name>
    </ligand>
</feature>
<organism evidence="7 8">
    <name type="scientific">Mahella australiensis (strain DSM 15567 / CIP 107919 / 50-1 BON)</name>
    <dbReference type="NCBI Taxonomy" id="697281"/>
    <lineage>
        <taxon>Bacteria</taxon>
        <taxon>Bacillati</taxon>
        <taxon>Bacillota</taxon>
        <taxon>Clostridia</taxon>
        <taxon>Thermoanaerobacterales</taxon>
        <taxon>Thermoanaerobacterales Family IV. Incertae Sedis</taxon>
        <taxon>Mahella</taxon>
    </lineage>
</organism>
<dbReference type="GO" id="GO:0005737">
    <property type="term" value="C:cytoplasm"/>
    <property type="evidence" value="ECO:0007669"/>
    <property type="project" value="UniProtKB-SubCell"/>
</dbReference>
<dbReference type="UniPathway" id="UPA00340">
    <property type="reaction ID" value="UER00458"/>
</dbReference>
<evidence type="ECO:0000313" key="8">
    <source>
        <dbReference type="Proteomes" id="UP000008457"/>
    </source>
</evidence>
<keyword evidence="5" id="KW-0460">Magnesium</keyword>
<evidence type="ECO:0000256" key="1">
    <source>
        <dbReference type="ARBA" id="ARBA00022679"/>
    </source>
</evidence>
<dbReference type="Proteomes" id="UP000008457">
    <property type="component" value="Chromosome"/>
</dbReference>
<keyword evidence="8" id="KW-1185">Reference proteome</keyword>
<evidence type="ECO:0000256" key="3">
    <source>
        <dbReference type="ARBA" id="ARBA00022777"/>
    </source>
</evidence>
<dbReference type="RefSeq" id="WP_013780448.1">
    <property type="nucleotide sequence ID" value="NC_015520.1"/>
</dbReference>
<comment type="caution">
    <text evidence="5">Lacks conserved residue(s) required for the propagation of feature annotation.</text>
</comment>
<accession>F4A1I4</accession>
<dbReference type="PANTHER" id="PTHR21060:SF15">
    <property type="entry name" value="ACETATE KINASE-RELATED"/>
    <property type="match status" value="1"/>
</dbReference>
<evidence type="ECO:0000256" key="6">
    <source>
        <dbReference type="RuleBase" id="RU003835"/>
    </source>
</evidence>
<dbReference type="PANTHER" id="PTHR21060">
    <property type="entry name" value="ACETATE KINASE"/>
    <property type="match status" value="1"/>
</dbReference>
<evidence type="ECO:0000256" key="4">
    <source>
        <dbReference type="ARBA" id="ARBA00022840"/>
    </source>
</evidence>
<dbReference type="AlphaFoldDB" id="F4A1I4"/>